<gene>
    <name evidence="2" type="ORF">Ahy_B09g095537</name>
</gene>
<keyword evidence="1" id="KW-0812">Transmembrane</keyword>
<accession>A0A444XEQ7</accession>
<feature type="transmembrane region" description="Helical" evidence="1">
    <location>
        <begin position="134"/>
        <end position="152"/>
    </location>
</feature>
<dbReference type="Proteomes" id="UP000289738">
    <property type="component" value="Chromosome B09"/>
</dbReference>
<keyword evidence="3" id="KW-1185">Reference proteome</keyword>
<dbReference type="AlphaFoldDB" id="A0A444XEQ7"/>
<evidence type="ECO:0000256" key="1">
    <source>
        <dbReference type="SAM" id="Phobius"/>
    </source>
</evidence>
<organism evidence="2 3">
    <name type="scientific">Arachis hypogaea</name>
    <name type="common">Peanut</name>
    <dbReference type="NCBI Taxonomy" id="3818"/>
    <lineage>
        <taxon>Eukaryota</taxon>
        <taxon>Viridiplantae</taxon>
        <taxon>Streptophyta</taxon>
        <taxon>Embryophyta</taxon>
        <taxon>Tracheophyta</taxon>
        <taxon>Spermatophyta</taxon>
        <taxon>Magnoliopsida</taxon>
        <taxon>eudicotyledons</taxon>
        <taxon>Gunneridae</taxon>
        <taxon>Pentapetalae</taxon>
        <taxon>rosids</taxon>
        <taxon>fabids</taxon>
        <taxon>Fabales</taxon>
        <taxon>Fabaceae</taxon>
        <taxon>Papilionoideae</taxon>
        <taxon>50 kb inversion clade</taxon>
        <taxon>dalbergioids sensu lato</taxon>
        <taxon>Dalbergieae</taxon>
        <taxon>Pterocarpus clade</taxon>
        <taxon>Arachis</taxon>
    </lineage>
</organism>
<comment type="caution">
    <text evidence="2">The sequence shown here is derived from an EMBL/GenBank/DDBJ whole genome shotgun (WGS) entry which is preliminary data.</text>
</comment>
<dbReference type="PANTHER" id="PTHR12507">
    <property type="entry name" value="REDUCED GROWTH PHENOTYPE 1 RGP1, YEAST -RELATED"/>
    <property type="match status" value="1"/>
</dbReference>
<name>A0A444XEQ7_ARAHY</name>
<reference evidence="2 3" key="1">
    <citation type="submission" date="2019-01" db="EMBL/GenBank/DDBJ databases">
        <title>Sequencing of cultivated peanut Arachis hypogaea provides insights into genome evolution and oil improvement.</title>
        <authorList>
            <person name="Chen X."/>
        </authorList>
    </citation>
    <scope>NUCLEOTIDE SEQUENCE [LARGE SCALE GENOMIC DNA]</scope>
    <source>
        <strain evidence="3">cv. Fuhuasheng</strain>
        <tissue evidence="2">Leaves</tissue>
    </source>
</reference>
<keyword evidence="1" id="KW-0472">Membrane</keyword>
<evidence type="ECO:0000313" key="3">
    <source>
        <dbReference type="Proteomes" id="UP000289738"/>
    </source>
</evidence>
<proteinExistence type="predicted"/>
<protein>
    <submittedName>
        <fullName evidence="2">Uncharacterized protein</fullName>
    </submittedName>
</protein>
<evidence type="ECO:0000313" key="2">
    <source>
        <dbReference type="EMBL" id="RYQ88195.1"/>
    </source>
</evidence>
<sequence>MLKGRFSLFGASSNSINTNTKNYSSLSKGEELRPKLNLETDRQVYRPGDPVVVTIQISNPSNEYSFLMERLGFEIKGIEKLDTQWFATPKPLPGSKQRRGENVFLDASTPVLVANQIVNFGRSKSCTWRSRFKYIYALQFIFFFASLILLHSSRINPKLLLMIFGT</sequence>
<keyword evidence="1" id="KW-1133">Transmembrane helix</keyword>
<dbReference type="EMBL" id="SDMP01000019">
    <property type="protein sequence ID" value="RYQ88195.1"/>
    <property type="molecule type" value="Genomic_DNA"/>
</dbReference>
<dbReference type="InterPro" id="IPR014848">
    <property type="entry name" value="Rgp1"/>
</dbReference>